<accession>A0A9P7SE38</accession>
<reference evidence="1 2" key="1">
    <citation type="journal article" date="2020" name="bioRxiv">
        <title>Whole genome comparisons of ergot fungi reveals the divergence and evolution of species within the genus Claviceps are the result of varying mechanisms driving genome evolution and host range expansion.</title>
        <authorList>
            <person name="Wyka S.A."/>
            <person name="Mondo S.J."/>
            <person name="Liu M."/>
            <person name="Dettman J."/>
            <person name="Nalam V."/>
            <person name="Broders K.D."/>
        </authorList>
    </citation>
    <scope>NUCLEOTIDE SEQUENCE [LARGE SCALE GENOMIC DNA]</scope>
    <source>
        <strain evidence="1 2">CCC 1485</strain>
    </source>
</reference>
<keyword evidence="2" id="KW-1185">Reference proteome</keyword>
<proteinExistence type="predicted"/>
<sequence>MANGLKTYEREMVRYRTLLDAYKVKQHKYEKEVTGIDTITQVVQSTIATHLQESCCDPDDPLQQWIANLRRCVGIDDRVEKENARKRYKAAHQPMRIPNPWDTWLTEYDQASSHANPESVGLPDLSLFDMVSLDFGDAVAQVAKNWVPGFIDSGSFESNMDRREMLKRFRDHMTRYHPLNPRKYSRISPMVVHPPRVEIA</sequence>
<name>A0A9P7SE38_9HYPO</name>
<evidence type="ECO:0000313" key="1">
    <source>
        <dbReference type="EMBL" id="KAG5931442.1"/>
    </source>
</evidence>
<dbReference type="OrthoDB" id="4959729at2759"/>
<protein>
    <submittedName>
        <fullName evidence="1">Uncharacterized protein</fullName>
    </submittedName>
</protein>
<evidence type="ECO:0000313" key="2">
    <source>
        <dbReference type="Proteomes" id="UP000706124"/>
    </source>
</evidence>
<comment type="caution">
    <text evidence="1">The sequence shown here is derived from an EMBL/GenBank/DDBJ whole genome shotgun (WGS) entry which is preliminary data.</text>
</comment>
<dbReference type="Proteomes" id="UP000706124">
    <property type="component" value="Unassembled WGS sequence"/>
</dbReference>
<gene>
    <name evidence="1" type="ORF">E4U60_006087</name>
</gene>
<dbReference type="EMBL" id="SRPO01000570">
    <property type="protein sequence ID" value="KAG5931442.1"/>
    <property type="molecule type" value="Genomic_DNA"/>
</dbReference>
<organism evidence="1 2">
    <name type="scientific">Claviceps pazoutovae</name>
    <dbReference type="NCBI Taxonomy" id="1649127"/>
    <lineage>
        <taxon>Eukaryota</taxon>
        <taxon>Fungi</taxon>
        <taxon>Dikarya</taxon>
        <taxon>Ascomycota</taxon>
        <taxon>Pezizomycotina</taxon>
        <taxon>Sordariomycetes</taxon>
        <taxon>Hypocreomycetidae</taxon>
        <taxon>Hypocreales</taxon>
        <taxon>Clavicipitaceae</taxon>
        <taxon>Claviceps</taxon>
    </lineage>
</organism>
<dbReference type="AlphaFoldDB" id="A0A9P7SE38"/>